<accession>A0A918ZRX9</accession>
<evidence type="ECO:0000259" key="2">
    <source>
        <dbReference type="Pfam" id="PF13860"/>
    </source>
</evidence>
<dbReference type="InterPro" id="IPR025965">
    <property type="entry name" value="FlgD/Vpr_Ig-like"/>
</dbReference>
<dbReference type="Gene3D" id="2.60.40.4070">
    <property type="match status" value="1"/>
</dbReference>
<comment type="caution">
    <text evidence="3">The sequence shown here is derived from an EMBL/GenBank/DDBJ whole genome shotgun (WGS) entry which is preliminary data.</text>
</comment>
<evidence type="ECO:0000313" key="3">
    <source>
        <dbReference type="EMBL" id="GHE65313.1"/>
    </source>
</evidence>
<keyword evidence="1" id="KW-0732">Signal</keyword>
<proteinExistence type="predicted"/>
<sequence length="1091" mass="115240">MSAPLASIALGRDFFVIRPLNRRARRRQHALGRTALTVTLAVTAGIGTAAGTAVADGPGTSTGPVVISPGARFVPRATIVLNAGETGFLTAQEGDDRLRWIDYATGATTVLDHRLPEPLDYNVDDFRFTRYPADFGHGSDTVAIYSQSPTPHVTLQQRAGGSGPTSTVPVPEDQTYVATYGDTVITRTGTENAVTSLHLLHLENGEVRDRKLEGLPEGWNLSVGEGDARSVAVRGIKWEDTTMSQGWWVVDLATGSVKALSTQGESVSFDRDTVFQFGAPSNEAALVYRRDDLDAEPTTVDLRDVASYDDVVRPFGGGFVTVTPPNPGNNEYRGNELVLHDAAGNSKSLLAVASTSVRRTPDGSLLVAGAEKKTSYGALDWGYYLFTPAADGTITRKRLADIEDREAKPAGISLGSGILTTADDSQYYSPGTYIGGYRSTWLKTSGRPEELNSTVDGLVSGRDDDGCSPTYGTYCVTMFASGDGYHGRKAATEQDATMLYRNGAATWGPRVTSGLSSPQLVDLSGRFGIVNQASGSRQAVLQFKDADTGSVLLNREPVAASVWGNTLWSALGRWDDTSSGVPTGVTAKNLSTGAAGDSFDAGCVPSDLQAVGRWVYWRCSDYWGSFKGAGVYDRQAKRSLKLGADETLLGDGYLVHRSDAAGLTLVDLHNGLPTSGKEADLPQRVVATAAELGDRTGRRSGWTVDRFGGHIAYTGGDRRVRIVPSGVPASRIAVIDSDTPAMDAKAGAWKPRWWLSKPAAAWSLTLRNKATGKTVRTLSGGEARGLIAPSWDGKDTAGKYVPNGAYTWTLTAKPADGVQADLSVSGTVPVTGGAAVWRDMAGDDGFGDLLAMDTTGAMSMYRGTGTGALSSRVAGSGGTFATNSVLVPVGDVNGDRCADVLVRVGDQLRAYRPGCGKIVTASSPYTLIGAGWGQYDQLTSPGDANGDGFVDLIARQASTGDMYFYAGTADHRLKARLRIGTNWKLYKRIVGAGDLNGDGRGDLLGVDSAGVLWRYYGTSTGGVTPRVRVGGGWNVYSALVGTGDLSGDGRADLVARDTTGKLWRYTSTGAGTYSTRVLIGTGGWNGFKALF</sequence>
<dbReference type="EMBL" id="BNBC01000006">
    <property type="protein sequence ID" value="GHE65313.1"/>
    <property type="molecule type" value="Genomic_DNA"/>
</dbReference>
<dbReference type="InterPro" id="IPR028994">
    <property type="entry name" value="Integrin_alpha_N"/>
</dbReference>
<gene>
    <name evidence="3" type="ORF">GCM10014715_18620</name>
</gene>
<feature type="domain" description="FlgD/Vpr Ig-like" evidence="2">
    <location>
        <begin position="755"/>
        <end position="813"/>
    </location>
</feature>
<evidence type="ECO:0000256" key="1">
    <source>
        <dbReference type="ARBA" id="ARBA00022729"/>
    </source>
</evidence>
<dbReference type="Pfam" id="PF13517">
    <property type="entry name" value="FG-GAP_3"/>
    <property type="match status" value="1"/>
</dbReference>
<protein>
    <recommendedName>
        <fullName evidence="2">FlgD/Vpr Ig-like domain-containing protein</fullName>
    </recommendedName>
</protein>
<dbReference type="Gene3D" id="2.115.10.10">
    <property type="entry name" value="Tachylectin 2"/>
    <property type="match status" value="1"/>
</dbReference>
<keyword evidence="4" id="KW-1185">Reference proteome</keyword>
<dbReference type="Proteomes" id="UP000641386">
    <property type="component" value="Unassembled WGS sequence"/>
</dbReference>
<name>A0A918ZRX9_9ACTN</name>
<dbReference type="AlphaFoldDB" id="A0A918ZRX9"/>
<evidence type="ECO:0000313" key="4">
    <source>
        <dbReference type="Proteomes" id="UP000641386"/>
    </source>
</evidence>
<dbReference type="SUPFAM" id="SSF69318">
    <property type="entry name" value="Integrin alpha N-terminal domain"/>
    <property type="match status" value="2"/>
</dbReference>
<reference evidence="3" key="1">
    <citation type="journal article" date="2014" name="Int. J. Syst. Evol. Microbiol.">
        <title>Complete genome sequence of Corynebacterium casei LMG S-19264T (=DSM 44701T), isolated from a smear-ripened cheese.</title>
        <authorList>
            <consortium name="US DOE Joint Genome Institute (JGI-PGF)"/>
            <person name="Walter F."/>
            <person name="Albersmeier A."/>
            <person name="Kalinowski J."/>
            <person name="Ruckert C."/>
        </authorList>
    </citation>
    <scope>NUCLEOTIDE SEQUENCE</scope>
    <source>
        <strain evidence="3">JCM 3302</strain>
    </source>
</reference>
<dbReference type="InterPro" id="IPR013517">
    <property type="entry name" value="FG-GAP"/>
</dbReference>
<dbReference type="PANTHER" id="PTHR44103">
    <property type="entry name" value="PROPROTEIN CONVERTASE P"/>
    <property type="match status" value="1"/>
</dbReference>
<dbReference type="PANTHER" id="PTHR44103:SF1">
    <property type="entry name" value="PROPROTEIN CONVERTASE P"/>
    <property type="match status" value="1"/>
</dbReference>
<organism evidence="3 4">
    <name type="scientific">Streptomyces spiralis</name>
    <dbReference type="NCBI Taxonomy" id="66376"/>
    <lineage>
        <taxon>Bacteria</taxon>
        <taxon>Bacillati</taxon>
        <taxon>Actinomycetota</taxon>
        <taxon>Actinomycetes</taxon>
        <taxon>Kitasatosporales</taxon>
        <taxon>Streptomycetaceae</taxon>
        <taxon>Streptomyces</taxon>
    </lineage>
</organism>
<reference evidence="3" key="2">
    <citation type="submission" date="2020-09" db="EMBL/GenBank/DDBJ databases">
        <authorList>
            <person name="Sun Q."/>
            <person name="Ohkuma M."/>
        </authorList>
    </citation>
    <scope>NUCLEOTIDE SEQUENCE</scope>
    <source>
        <strain evidence="3">JCM 3302</strain>
    </source>
</reference>
<dbReference type="Pfam" id="PF13860">
    <property type="entry name" value="FlgD_ig"/>
    <property type="match status" value="1"/>
</dbReference>